<dbReference type="RefSeq" id="XP_013328288.1">
    <property type="nucleotide sequence ID" value="XM_013472834.1"/>
</dbReference>
<evidence type="ECO:0000256" key="1">
    <source>
        <dbReference type="SAM" id="Phobius"/>
    </source>
</evidence>
<evidence type="ECO:0000313" key="4">
    <source>
        <dbReference type="Proteomes" id="UP000053958"/>
    </source>
</evidence>
<feature type="transmembrane region" description="Helical" evidence="1">
    <location>
        <begin position="532"/>
        <end position="555"/>
    </location>
</feature>
<sequence>MAIPSSSSSDHSNTPLLLQIPRKWTSKQLKALKVTEQRDLPAEAIVEASYVPSDGDEAFEGLAAELCDPTRQDLWDMPFGKKNYFSNPFFFTFKSLSQVSRSTENEDVYSTAKSALMCCLSTIGGRLRSSLYQTYSSKIPFTVHPAGIKGALRCSGALFDRAPKWAGDEIPLLPLATITVVNNRDKTSVAVHEVPQIVVQAILAYNRDPTRESYPAFVLRVDRTILQVSMSALSRTYVEELCRGKPLSGSLRLCRSISSSPWYNIVHESGVRSINSFPPIQSIHSPSPASSSYLGLHRHAKEVQIQTIYGVPVPTPYSVRQRKEPPPVPWPGAHGLFFLAASGLAGPDILAEPPVFKFLNIFKLSRWLVPLDYPASGNISRSPGLGIPRVVLGKTKVSVVVDRDNVSSRPANMIVARSYLLRPFLLSLVVVATLSAKVVHLFLHVHSVPLASFLLYFPTFFIQDCLLFLGTWFLLHKTSGVAGTLGLLIAGFLGIVTLVAASAQIGFFYVTGSEIQWGTATSVANDPAGMKLLLSGLWPVLAAGVVIVLLAWFSTPFISTWIGRRLSAIANISIPDESGEYLPVAQSKQPSHEGRTARFWAVGIALTVICLRLVRPPVPYNHMSGTIPFTLLNAFRSKPEVCPQAEAQPFPLPELIEKKFWELPRGHFKGWTPGMEDIADEEDFNGRPQWLPEELPPGFGRWALEKPANQSVSGERGSKACPSAEAIKNTYNPAKDPLRITNLDLDLLEPLQEALRDHDIPITHIFLIEMESARKDVFPLKYGSHLHKMILQSHETEDTEVIDNINSKLSAVSPIAEQLTGESGGFPQENLSADLWQDSAAPGMGGINVLGAVTASSLSFKSVLGSHCGVGPLSLDFMYENEAEIYQPCIMHILELFNRLKEGSGKESSDMRQRRWKSVFAQSITGVYDDQNKLNRKMGFDKSIVKEDIDFPKAKHFHQGMEEINYFGYPEEEVLPYLQDTVNEALEKGERLFFSHFTSTTHHPWAVPSDFETEQYWADDGLVSKHEEANRYLNTVRYVDQWLGKILKVIDEAGIANETLVVFVGDHGQAFREDARYSGTYQNGHISNFRIPLIFRHPLLPRIQLSANATSLSILPTILDLLINTDSLNAQDKEAASDLINEYEGQSLIRPYKASHNGRQAWNIGVINAGGSMLSVASAAVPYRLILPLRDEFTYVFSDLKEDPDEIDLIEEWDMDSLVRSVRRAHGAEAASWVVDAEKVGRWYMMYQSDSPGTTTLEQWKAVALQTLRGVGCYVSFMQLQSKV</sequence>
<dbReference type="GeneID" id="25316653"/>
<dbReference type="PANTHER" id="PTHR43751:SF3">
    <property type="entry name" value="SULFATASE N-TERMINAL DOMAIN-CONTAINING PROTEIN"/>
    <property type="match status" value="1"/>
</dbReference>
<feature type="domain" description="Sulfatase N-terminal" evidence="2">
    <location>
        <begin position="924"/>
        <end position="1122"/>
    </location>
</feature>
<gene>
    <name evidence="3" type="ORF">T310_4305</name>
</gene>
<organism evidence="3 4">
    <name type="scientific">Rasamsonia emersonii (strain ATCC 16479 / CBS 393.64 / IMI 116815)</name>
    <dbReference type="NCBI Taxonomy" id="1408163"/>
    <lineage>
        <taxon>Eukaryota</taxon>
        <taxon>Fungi</taxon>
        <taxon>Dikarya</taxon>
        <taxon>Ascomycota</taxon>
        <taxon>Pezizomycotina</taxon>
        <taxon>Eurotiomycetes</taxon>
        <taxon>Eurotiomycetidae</taxon>
        <taxon>Eurotiales</taxon>
        <taxon>Trichocomaceae</taxon>
        <taxon>Rasamsonia</taxon>
    </lineage>
</organism>
<keyword evidence="4" id="KW-1185">Reference proteome</keyword>
<dbReference type="Gene3D" id="3.40.720.10">
    <property type="entry name" value="Alkaline Phosphatase, subunit A"/>
    <property type="match status" value="1"/>
</dbReference>
<feature type="transmembrane region" description="Helical" evidence="1">
    <location>
        <begin position="419"/>
        <end position="443"/>
    </location>
</feature>
<protein>
    <recommendedName>
        <fullName evidence="2">Sulfatase N-terminal domain-containing protein</fullName>
    </recommendedName>
</protein>
<keyword evidence="1" id="KW-0812">Transmembrane</keyword>
<feature type="transmembrane region" description="Helical" evidence="1">
    <location>
        <begin position="455"/>
        <end position="475"/>
    </location>
</feature>
<dbReference type="InterPro" id="IPR000917">
    <property type="entry name" value="Sulfatase_N"/>
</dbReference>
<dbReference type="EMBL" id="LASV01000174">
    <property type="protein sequence ID" value="KKA21676.1"/>
    <property type="molecule type" value="Genomic_DNA"/>
</dbReference>
<reference evidence="3 4" key="1">
    <citation type="submission" date="2015-04" db="EMBL/GenBank/DDBJ databases">
        <authorList>
            <person name="Heijne W.H."/>
            <person name="Fedorova N.D."/>
            <person name="Nierman W.C."/>
            <person name="Vollebregt A.W."/>
            <person name="Zhao Z."/>
            <person name="Wu L."/>
            <person name="Kumar M."/>
            <person name="Stam H."/>
            <person name="van den Berg M.A."/>
            <person name="Pel H.J."/>
        </authorList>
    </citation>
    <scope>NUCLEOTIDE SEQUENCE [LARGE SCALE GENOMIC DNA]</scope>
    <source>
        <strain evidence="3 4">CBS 393.64</strain>
    </source>
</reference>
<feature type="transmembrane region" description="Helical" evidence="1">
    <location>
        <begin position="487"/>
        <end position="512"/>
    </location>
</feature>
<evidence type="ECO:0000259" key="2">
    <source>
        <dbReference type="Pfam" id="PF00884"/>
    </source>
</evidence>
<comment type="caution">
    <text evidence="3">The sequence shown here is derived from an EMBL/GenBank/DDBJ whole genome shotgun (WGS) entry which is preliminary data.</text>
</comment>
<dbReference type="STRING" id="1408163.A0A0F4YV20"/>
<dbReference type="OrthoDB" id="96314at2759"/>
<dbReference type="InterPro" id="IPR017850">
    <property type="entry name" value="Alkaline_phosphatase_core_sf"/>
</dbReference>
<keyword evidence="1" id="KW-0472">Membrane</keyword>
<dbReference type="Proteomes" id="UP000053958">
    <property type="component" value="Unassembled WGS sequence"/>
</dbReference>
<evidence type="ECO:0000313" key="3">
    <source>
        <dbReference type="EMBL" id="KKA21676.1"/>
    </source>
</evidence>
<accession>A0A0F4YV20</accession>
<dbReference type="Pfam" id="PF00884">
    <property type="entry name" value="Sulfatase"/>
    <property type="match status" value="1"/>
</dbReference>
<dbReference type="InterPro" id="IPR052701">
    <property type="entry name" value="GAG_Ulvan_Degrading_Sulfatases"/>
</dbReference>
<name>A0A0F4YV20_RASE3</name>
<dbReference type="PANTHER" id="PTHR43751">
    <property type="entry name" value="SULFATASE"/>
    <property type="match status" value="1"/>
</dbReference>
<proteinExistence type="predicted"/>
<keyword evidence="1" id="KW-1133">Transmembrane helix</keyword>
<dbReference type="SUPFAM" id="SSF53649">
    <property type="entry name" value="Alkaline phosphatase-like"/>
    <property type="match status" value="1"/>
</dbReference>